<dbReference type="AlphaFoldDB" id="M3YIU6"/>
<feature type="compositionally biased region" description="Basic and acidic residues" evidence="1">
    <location>
        <begin position="26"/>
        <end position="38"/>
    </location>
</feature>
<accession>M3YIU6</accession>
<evidence type="ECO:0000313" key="2">
    <source>
        <dbReference type="Ensembl" id="ENSMPUP00000011253.1"/>
    </source>
</evidence>
<evidence type="ECO:0000256" key="1">
    <source>
        <dbReference type="SAM" id="MobiDB-lite"/>
    </source>
</evidence>
<name>M3YIU6_MUSPF</name>
<dbReference type="HOGENOM" id="CLU_2305132_0_0_1"/>
<protein>
    <submittedName>
        <fullName evidence="2">Uncharacterized protein</fullName>
    </submittedName>
</protein>
<dbReference type="EMBL" id="AEYP01043987">
    <property type="status" value="NOT_ANNOTATED_CDS"/>
    <property type="molecule type" value="Genomic_DNA"/>
</dbReference>
<sequence>MARAGEGPRAAGGSGRPQPPDSAWAARDDRMRENERRPGAAGSSQTSQPPRTGLGSLLGFTGRPARAPLTSSDRPGIICLPGCLPYSSGRAFPQENTVPS</sequence>
<dbReference type="InParanoid" id="M3YIU6"/>
<reference evidence="2" key="1">
    <citation type="submission" date="2024-06" db="UniProtKB">
        <authorList>
            <consortium name="Ensembl"/>
        </authorList>
    </citation>
    <scope>IDENTIFICATION</scope>
</reference>
<proteinExistence type="predicted"/>
<dbReference type="Ensembl" id="ENSMPUT00000011441.1">
    <property type="protein sequence ID" value="ENSMPUP00000011253.1"/>
    <property type="gene ID" value="ENSMPUG00000011345.1"/>
</dbReference>
<feature type="region of interest" description="Disordered" evidence="1">
    <location>
        <begin position="1"/>
        <end position="74"/>
    </location>
</feature>
<organism evidence="2">
    <name type="scientific">Mustela putorius furo</name>
    <name type="common">European domestic ferret</name>
    <name type="synonym">Mustela furo</name>
    <dbReference type="NCBI Taxonomy" id="9669"/>
    <lineage>
        <taxon>Eukaryota</taxon>
        <taxon>Metazoa</taxon>
        <taxon>Chordata</taxon>
        <taxon>Craniata</taxon>
        <taxon>Vertebrata</taxon>
        <taxon>Euteleostomi</taxon>
        <taxon>Mammalia</taxon>
        <taxon>Eutheria</taxon>
        <taxon>Laurasiatheria</taxon>
        <taxon>Carnivora</taxon>
        <taxon>Caniformia</taxon>
        <taxon>Musteloidea</taxon>
        <taxon>Mustelidae</taxon>
        <taxon>Mustelinae</taxon>
        <taxon>Mustela</taxon>
    </lineage>
</organism>